<sequence>MDIAVMLLLDRNLPGISPDDLEGRQIFAEQKLLDNLAEKCGVQPLSDFTSMDEVDCADFLGDDIEGLDEIPSVEWFDASQGLVTVEALLEAIGDEVTADANKELEAELESFRAVLKSAAKVDVRFRYMIAM</sequence>
<evidence type="ECO:0000313" key="2">
    <source>
        <dbReference type="Proteomes" id="UP000320735"/>
    </source>
</evidence>
<dbReference type="EMBL" id="SJPP01000001">
    <property type="protein sequence ID" value="TWU12322.1"/>
    <property type="molecule type" value="Genomic_DNA"/>
</dbReference>
<evidence type="ECO:0000313" key="1">
    <source>
        <dbReference type="EMBL" id="TWU12322.1"/>
    </source>
</evidence>
<accession>A0A5C6BKN8</accession>
<name>A0A5C6BKN8_9PLAN</name>
<dbReference type="Proteomes" id="UP000320735">
    <property type="component" value="Unassembled WGS sequence"/>
</dbReference>
<protein>
    <submittedName>
        <fullName evidence="1">Uncharacterized protein</fullName>
    </submittedName>
</protein>
<comment type="caution">
    <text evidence="1">The sequence shown here is derived from an EMBL/GenBank/DDBJ whole genome shotgun (WGS) entry which is preliminary data.</text>
</comment>
<dbReference type="AlphaFoldDB" id="A0A5C6BKN8"/>
<organism evidence="1 2">
    <name type="scientific">Symmachiella macrocystis</name>
    <dbReference type="NCBI Taxonomy" id="2527985"/>
    <lineage>
        <taxon>Bacteria</taxon>
        <taxon>Pseudomonadati</taxon>
        <taxon>Planctomycetota</taxon>
        <taxon>Planctomycetia</taxon>
        <taxon>Planctomycetales</taxon>
        <taxon>Planctomycetaceae</taxon>
        <taxon>Symmachiella</taxon>
    </lineage>
</organism>
<keyword evidence="2" id="KW-1185">Reference proteome</keyword>
<proteinExistence type="predicted"/>
<gene>
    <name evidence="1" type="ORF">CA54_11450</name>
</gene>
<reference evidence="1 2" key="1">
    <citation type="submission" date="2019-02" db="EMBL/GenBank/DDBJ databases">
        <title>Deep-cultivation of Planctomycetes and their phenomic and genomic characterization uncovers novel biology.</title>
        <authorList>
            <person name="Wiegand S."/>
            <person name="Jogler M."/>
            <person name="Boedeker C."/>
            <person name="Pinto D."/>
            <person name="Vollmers J."/>
            <person name="Rivas-Marin E."/>
            <person name="Kohn T."/>
            <person name="Peeters S.H."/>
            <person name="Heuer A."/>
            <person name="Rast P."/>
            <person name="Oberbeckmann S."/>
            <person name="Bunk B."/>
            <person name="Jeske O."/>
            <person name="Meyerdierks A."/>
            <person name="Storesund J.E."/>
            <person name="Kallscheuer N."/>
            <person name="Luecker S."/>
            <person name="Lage O.M."/>
            <person name="Pohl T."/>
            <person name="Merkel B.J."/>
            <person name="Hornburger P."/>
            <person name="Mueller R.-W."/>
            <person name="Bruemmer F."/>
            <person name="Labrenz M."/>
            <person name="Spormann A.M."/>
            <person name="Op Den Camp H."/>
            <person name="Overmann J."/>
            <person name="Amann R."/>
            <person name="Jetten M.S.M."/>
            <person name="Mascher T."/>
            <person name="Medema M.H."/>
            <person name="Devos D.P."/>
            <person name="Kaster A.-K."/>
            <person name="Ovreas L."/>
            <person name="Rohde M."/>
            <person name="Galperin M.Y."/>
            <person name="Jogler C."/>
        </authorList>
    </citation>
    <scope>NUCLEOTIDE SEQUENCE [LARGE SCALE GENOMIC DNA]</scope>
    <source>
        <strain evidence="1 2">CA54</strain>
    </source>
</reference>